<organism evidence="1 3">
    <name type="scientific">Adineta steineri</name>
    <dbReference type="NCBI Taxonomy" id="433720"/>
    <lineage>
        <taxon>Eukaryota</taxon>
        <taxon>Metazoa</taxon>
        <taxon>Spiralia</taxon>
        <taxon>Gnathifera</taxon>
        <taxon>Rotifera</taxon>
        <taxon>Eurotatoria</taxon>
        <taxon>Bdelloidea</taxon>
        <taxon>Adinetida</taxon>
        <taxon>Adinetidae</taxon>
        <taxon>Adineta</taxon>
    </lineage>
</organism>
<evidence type="ECO:0000313" key="2">
    <source>
        <dbReference type="EMBL" id="CAF4106891.1"/>
    </source>
</evidence>
<evidence type="ECO:0000313" key="1">
    <source>
        <dbReference type="EMBL" id="CAF1411011.1"/>
    </source>
</evidence>
<dbReference type="InterPro" id="IPR032466">
    <property type="entry name" value="Metal_Hydrolase"/>
</dbReference>
<reference evidence="1" key="1">
    <citation type="submission" date="2021-02" db="EMBL/GenBank/DDBJ databases">
        <authorList>
            <person name="Nowell W R."/>
        </authorList>
    </citation>
    <scope>NUCLEOTIDE SEQUENCE</scope>
</reference>
<dbReference type="Gene3D" id="3.20.20.140">
    <property type="entry name" value="Metal-dependent hydrolases"/>
    <property type="match status" value="1"/>
</dbReference>
<proteinExistence type="predicted"/>
<dbReference type="Proteomes" id="UP000663860">
    <property type="component" value="Unassembled WGS sequence"/>
</dbReference>
<dbReference type="EMBL" id="CAJOBB010004876">
    <property type="protein sequence ID" value="CAF4106891.1"/>
    <property type="molecule type" value="Genomic_DNA"/>
</dbReference>
<name>A0A815LK32_9BILA</name>
<protein>
    <submittedName>
        <fullName evidence="1">Uncharacterized protein</fullName>
    </submittedName>
</protein>
<gene>
    <name evidence="1" type="ORF">IZO911_LOCUS40073</name>
    <name evidence="2" type="ORF">KXQ929_LOCUS34856</name>
</gene>
<evidence type="ECO:0000313" key="3">
    <source>
        <dbReference type="Proteomes" id="UP000663860"/>
    </source>
</evidence>
<dbReference type="AlphaFoldDB" id="A0A815LK32"/>
<comment type="caution">
    <text evidence="1">The sequence shown here is derived from an EMBL/GenBank/DDBJ whole genome shotgun (WGS) entry which is preliminary data.</text>
</comment>
<dbReference type="SUPFAM" id="SSF51556">
    <property type="entry name" value="Metallo-dependent hydrolases"/>
    <property type="match status" value="1"/>
</dbReference>
<dbReference type="Proteomes" id="UP000663868">
    <property type="component" value="Unassembled WGS sequence"/>
</dbReference>
<sequence length="305" mass="35469">MNKDPTDHIYIHTTDMMKQSTDKFANATQLTLYVDFDLNHIFPLEKITNLSIECCRFSFEKLIELLQFTSIVHTLKLDSILLFRNNSNSIQQNPLTQLVSKTDIITNVTINKEITLEKIQLLTAIFPRMENLTINLFKQDLEPIARFLLLKSNNNTPYLFSLCITKQRHDLMIILKNLRKSKKLLRDYILKLIDRKLYLWCQAPTPAVNRYLPQSLIDYPQETTRTASDIVLTGTRVPFLQYSRQSHQILTDFRSFYYDTALSLTIPQLMTLLGFADPCKILFDSDIPYTPLPVVINVTKKLDSL</sequence>
<accession>A0A815LK32</accession>
<dbReference type="EMBL" id="CAJNOE010001307">
    <property type="protein sequence ID" value="CAF1411011.1"/>
    <property type="molecule type" value="Genomic_DNA"/>
</dbReference>